<dbReference type="Proteomes" id="UP000038010">
    <property type="component" value="Unassembled WGS sequence"/>
</dbReference>
<comment type="caution">
    <text evidence="2">The sequence shown here is derived from an EMBL/GenBank/DDBJ whole genome shotgun (WGS) entry which is preliminary data.</text>
</comment>
<comment type="similarity">
    <text evidence="1">Belongs to the ustYa family.</text>
</comment>
<dbReference type="EMBL" id="LFJN01000005">
    <property type="protein sequence ID" value="KPI43357.1"/>
    <property type="molecule type" value="Genomic_DNA"/>
</dbReference>
<accession>A0A0N1P322</accession>
<dbReference type="GeneID" id="28739389"/>
<evidence type="ECO:0000256" key="1">
    <source>
        <dbReference type="ARBA" id="ARBA00035112"/>
    </source>
</evidence>
<evidence type="ECO:0000313" key="3">
    <source>
        <dbReference type="Proteomes" id="UP000038010"/>
    </source>
</evidence>
<sequence>MPDDVSLTAGLDYTSTGTWEAERVYTQENLTAADEAWLALNIDYAFVALPTDQAREMDLPASLRFPWDHNKDMYLLSSVHSVHCLQVLHRSNLEYRTNHTQTYTTEHLLHCLENIRLDLTCNADDTPRFVPRTAHESTVKTGVDQLRQCRSWDALEKWAKEHSACFNYHEFERKELEENVVYPAAWSFCGEGSEYLAQVQRFYGKGVDWVLKDGGTPDIDAIKAGKGKSPIPVHRAGGGGHQ</sequence>
<keyword evidence="3" id="KW-1185">Reference proteome</keyword>
<gene>
    <name evidence="2" type="ORF">AB675_7161</name>
</gene>
<proteinExistence type="inferred from homology"/>
<dbReference type="GO" id="GO:0043386">
    <property type="term" value="P:mycotoxin biosynthetic process"/>
    <property type="evidence" value="ECO:0007669"/>
    <property type="project" value="InterPro"/>
</dbReference>
<reference evidence="2 3" key="1">
    <citation type="submission" date="2015-06" db="EMBL/GenBank/DDBJ databases">
        <title>Draft genome of the ant-associated black yeast Phialophora attae CBS 131958.</title>
        <authorList>
            <person name="Moreno L.F."/>
            <person name="Stielow B.J."/>
            <person name="de Hoog S."/>
            <person name="Vicente V.A."/>
            <person name="Weiss V.A."/>
            <person name="de Vries M."/>
            <person name="Cruz L.M."/>
            <person name="Souza E.M."/>
        </authorList>
    </citation>
    <scope>NUCLEOTIDE SEQUENCE [LARGE SCALE GENOMIC DNA]</scope>
    <source>
        <strain evidence="2 3">CBS 131958</strain>
    </source>
</reference>
<dbReference type="STRING" id="1664694.A0A0N1P322"/>
<dbReference type="VEuPathDB" id="FungiDB:AB675_7161"/>
<organism evidence="2 3">
    <name type="scientific">Cyphellophora attinorum</name>
    <dbReference type="NCBI Taxonomy" id="1664694"/>
    <lineage>
        <taxon>Eukaryota</taxon>
        <taxon>Fungi</taxon>
        <taxon>Dikarya</taxon>
        <taxon>Ascomycota</taxon>
        <taxon>Pezizomycotina</taxon>
        <taxon>Eurotiomycetes</taxon>
        <taxon>Chaetothyriomycetidae</taxon>
        <taxon>Chaetothyriales</taxon>
        <taxon>Cyphellophoraceae</taxon>
        <taxon>Cyphellophora</taxon>
    </lineage>
</organism>
<dbReference type="PANTHER" id="PTHR33365">
    <property type="entry name" value="YALI0B05434P"/>
    <property type="match status" value="1"/>
</dbReference>
<dbReference type="PANTHER" id="PTHR33365:SF6">
    <property type="entry name" value="OXIDASE USTYA"/>
    <property type="match status" value="1"/>
</dbReference>
<name>A0A0N1P322_9EURO</name>
<dbReference type="Pfam" id="PF11807">
    <property type="entry name" value="UstYa"/>
    <property type="match status" value="1"/>
</dbReference>
<dbReference type="AlphaFoldDB" id="A0A0N1P322"/>
<protein>
    <submittedName>
        <fullName evidence="2">Uncharacterized protein</fullName>
    </submittedName>
</protein>
<dbReference type="InterPro" id="IPR021765">
    <property type="entry name" value="UstYa-like"/>
</dbReference>
<dbReference type="RefSeq" id="XP_018003320.1">
    <property type="nucleotide sequence ID" value="XM_018147509.1"/>
</dbReference>
<evidence type="ECO:0000313" key="2">
    <source>
        <dbReference type="EMBL" id="KPI43357.1"/>
    </source>
</evidence>
<dbReference type="OrthoDB" id="3687641at2759"/>